<dbReference type="InterPro" id="IPR016071">
    <property type="entry name" value="Staphylococal_nuclease_OB-fold"/>
</dbReference>
<evidence type="ECO:0000256" key="9">
    <source>
        <dbReference type="ARBA" id="ARBA00031238"/>
    </source>
</evidence>
<gene>
    <name evidence="13" type="ORF">A0131_07450</name>
    <name evidence="12" type="ORF">K8V85_01920</name>
</gene>
<dbReference type="EMBL" id="LUGM01000002">
    <property type="protein sequence ID" value="KYH14608.1"/>
    <property type="molecule type" value="Genomic_DNA"/>
</dbReference>
<keyword evidence="5" id="KW-0255">Endonuclease</keyword>
<comment type="caution">
    <text evidence="13">The sequence shown here is derived from an EMBL/GenBank/DDBJ whole genome shotgun (WGS) entry which is preliminary data.</text>
</comment>
<evidence type="ECO:0000256" key="3">
    <source>
        <dbReference type="ARBA" id="ARBA00016676"/>
    </source>
</evidence>
<dbReference type="InterPro" id="IPR002071">
    <property type="entry name" value="Thermonucl_AS"/>
</dbReference>
<dbReference type="Pfam" id="PF00565">
    <property type="entry name" value="SNase"/>
    <property type="match status" value="1"/>
</dbReference>
<dbReference type="GO" id="GO:1990599">
    <property type="term" value="F:3' overhang single-stranded DNA endodeoxyribonuclease activity"/>
    <property type="evidence" value="ECO:0007669"/>
    <property type="project" value="UniProtKB-EC"/>
</dbReference>
<dbReference type="InterPro" id="IPR035437">
    <property type="entry name" value="SNase_OB-fold_sf"/>
</dbReference>
<name>A0A151A5E2_9STAP</name>
<dbReference type="PANTHER" id="PTHR12302">
    <property type="entry name" value="EBNA2 BINDING PROTEIN P100"/>
    <property type="match status" value="1"/>
</dbReference>
<reference evidence="12" key="2">
    <citation type="journal article" date="2021" name="PeerJ">
        <title>Extensive microbial diversity within the chicken gut microbiome revealed by metagenomics and culture.</title>
        <authorList>
            <person name="Gilroy R."/>
            <person name="Ravi A."/>
            <person name="Getino M."/>
            <person name="Pursley I."/>
            <person name="Horton D.L."/>
            <person name="Alikhan N.F."/>
            <person name="Baker D."/>
            <person name="Gharbi K."/>
            <person name="Hall N."/>
            <person name="Watson M."/>
            <person name="Adriaenssens E.M."/>
            <person name="Foster-Nyarko E."/>
            <person name="Jarju S."/>
            <person name="Secka A."/>
            <person name="Antonio M."/>
            <person name="Oren A."/>
            <person name="Chaudhuri R.R."/>
            <person name="La Ragione R."/>
            <person name="Hildebrand F."/>
            <person name="Pallen M.J."/>
        </authorList>
    </citation>
    <scope>NUCLEOTIDE SEQUENCE</scope>
    <source>
        <strain evidence="12">CHK149-3286</strain>
    </source>
</reference>
<protein>
    <recommendedName>
        <fullName evidence="3">Thermonuclease</fullName>
        <ecNumber evidence="2">3.1.31.1</ecNumber>
    </recommendedName>
    <alternativeName>
        <fullName evidence="9">Micrococcal nuclease</fullName>
    </alternativeName>
    <alternativeName>
        <fullName evidence="8">Staphylococcal nuclease</fullName>
    </alternativeName>
</protein>
<keyword evidence="10" id="KW-0472">Membrane</keyword>
<reference evidence="13 14" key="1">
    <citation type="submission" date="2016-02" db="EMBL/GenBank/DDBJ databases">
        <title>Draft genome sequence of hydrocarbon degrading Staphylococcus saprophyticus Strain CNV2, isolated from crude-oil contaminated soil from Noonmati Oil Refinery, Guwahati, Assam, India.</title>
        <authorList>
            <person name="Mukherjee A."/>
            <person name="Chettri B."/>
            <person name="Langpoklakpam J."/>
            <person name="Singh A.K."/>
            <person name="Chattopadhyay D.J."/>
        </authorList>
    </citation>
    <scope>NUCLEOTIDE SEQUENCE [LARGE SCALE GENOMIC DNA]</scope>
    <source>
        <strain evidence="13 14">CNV2</strain>
    </source>
</reference>
<evidence type="ECO:0000256" key="6">
    <source>
        <dbReference type="ARBA" id="ARBA00022801"/>
    </source>
</evidence>
<evidence type="ECO:0000313" key="13">
    <source>
        <dbReference type="EMBL" id="KYH14608.1"/>
    </source>
</evidence>
<evidence type="ECO:0000256" key="8">
    <source>
        <dbReference type="ARBA" id="ARBA00030535"/>
    </source>
</evidence>
<dbReference type="EC" id="3.1.31.1" evidence="2"/>
<feature type="transmembrane region" description="Helical" evidence="10">
    <location>
        <begin position="7"/>
        <end position="25"/>
    </location>
</feature>
<keyword evidence="10" id="KW-1133">Transmembrane helix</keyword>
<dbReference type="PANTHER" id="PTHR12302:SF3">
    <property type="entry name" value="SERINE_THREONINE-PROTEIN KINASE 31"/>
    <property type="match status" value="1"/>
</dbReference>
<dbReference type="SMART" id="SM00318">
    <property type="entry name" value="SNc"/>
    <property type="match status" value="1"/>
</dbReference>
<keyword evidence="6" id="KW-0378">Hydrolase</keyword>
<dbReference type="SUPFAM" id="SSF50199">
    <property type="entry name" value="Staphylococcal nuclease"/>
    <property type="match status" value="1"/>
</dbReference>
<dbReference type="CDD" id="cd00175">
    <property type="entry name" value="SNc"/>
    <property type="match status" value="1"/>
</dbReference>
<keyword evidence="4" id="KW-0540">Nuclease</keyword>
<evidence type="ECO:0000256" key="2">
    <source>
        <dbReference type="ARBA" id="ARBA00011942"/>
    </source>
</evidence>
<dbReference type="PROSITE" id="PS01284">
    <property type="entry name" value="TNASE_2"/>
    <property type="match status" value="1"/>
</dbReference>
<dbReference type="RefSeq" id="WP_061854778.1">
    <property type="nucleotide sequence ID" value="NZ_DYVT01000021.1"/>
</dbReference>
<evidence type="ECO:0000256" key="7">
    <source>
        <dbReference type="ARBA" id="ARBA00022837"/>
    </source>
</evidence>
<feature type="domain" description="TNase-like" evidence="11">
    <location>
        <begin position="45"/>
        <end position="178"/>
    </location>
</feature>
<keyword evidence="7" id="KW-0106">Calcium</keyword>
<reference evidence="12" key="3">
    <citation type="submission" date="2021-09" db="EMBL/GenBank/DDBJ databases">
        <authorList>
            <person name="Gilroy R."/>
        </authorList>
    </citation>
    <scope>NUCLEOTIDE SEQUENCE</scope>
    <source>
        <strain evidence="12">CHK149-3286</strain>
    </source>
</reference>
<evidence type="ECO:0000256" key="4">
    <source>
        <dbReference type="ARBA" id="ARBA00022722"/>
    </source>
</evidence>
<evidence type="ECO:0000313" key="14">
    <source>
        <dbReference type="Proteomes" id="UP000075418"/>
    </source>
</evidence>
<accession>A0A151A5E2</accession>
<dbReference type="PROSITE" id="PS50830">
    <property type="entry name" value="TNASE_3"/>
    <property type="match status" value="1"/>
</dbReference>
<evidence type="ECO:0000256" key="10">
    <source>
        <dbReference type="SAM" id="Phobius"/>
    </source>
</evidence>
<dbReference type="GO" id="GO:0003676">
    <property type="term" value="F:nucleic acid binding"/>
    <property type="evidence" value="ECO:0007669"/>
    <property type="project" value="InterPro"/>
</dbReference>
<dbReference type="Proteomes" id="UP000706163">
    <property type="component" value="Unassembled WGS sequence"/>
</dbReference>
<evidence type="ECO:0000256" key="1">
    <source>
        <dbReference type="ARBA" id="ARBA00001913"/>
    </source>
</evidence>
<dbReference type="AlphaFoldDB" id="A0A151A5E2"/>
<evidence type="ECO:0000256" key="5">
    <source>
        <dbReference type="ARBA" id="ARBA00022759"/>
    </source>
</evidence>
<evidence type="ECO:0000259" key="11">
    <source>
        <dbReference type="PROSITE" id="PS50830"/>
    </source>
</evidence>
<dbReference type="Gene3D" id="2.40.50.90">
    <property type="match status" value="1"/>
</dbReference>
<evidence type="ECO:0000313" key="12">
    <source>
        <dbReference type="EMBL" id="HJF67047.1"/>
    </source>
</evidence>
<keyword evidence="10" id="KW-0812">Transmembrane</keyword>
<organism evidence="13 14">
    <name type="scientific">Staphylococcus kloosii</name>
    <dbReference type="NCBI Taxonomy" id="29384"/>
    <lineage>
        <taxon>Bacteria</taxon>
        <taxon>Bacillati</taxon>
        <taxon>Bacillota</taxon>
        <taxon>Bacilli</taxon>
        <taxon>Bacillales</taxon>
        <taxon>Staphylococcaceae</taxon>
        <taxon>Staphylococcus</taxon>
    </lineage>
</organism>
<dbReference type="EMBL" id="DYVT01000021">
    <property type="protein sequence ID" value="HJF67047.1"/>
    <property type="molecule type" value="Genomic_DNA"/>
</dbReference>
<comment type="cofactor">
    <cofactor evidence="1">
        <name>Ca(2+)</name>
        <dbReference type="ChEBI" id="CHEBI:29108"/>
    </cofactor>
</comment>
<dbReference type="NCBIfam" id="NF047694">
    <property type="entry name" value="TnucaseNucIStaph"/>
    <property type="match status" value="1"/>
</dbReference>
<sequence>MKSSKQVTILICCVVVIGVLFFQFINHSGPFANNDSKTSEKGPDKTSKVHVERVVDGDTFVAKDKDNNELKVRLIGMDTPETVKPNTPVQPYGKAASNFTKEHLTNKDVYLEYDKEPKDRYGRTLAYVWLDKKTMFNEVLVQKGLAREKYFAPNGKYRDVFKKAQADAQSKHLNIWSKNH</sequence>
<proteinExistence type="predicted"/>
<dbReference type="Proteomes" id="UP000075418">
    <property type="component" value="Unassembled WGS sequence"/>
</dbReference>